<reference evidence="5" key="1">
    <citation type="journal article" date="2019" name="Int. J. Syst. Evol. Microbiol.">
        <title>The Global Catalogue of Microorganisms (GCM) 10K type strain sequencing project: providing services to taxonomists for standard genome sequencing and annotation.</title>
        <authorList>
            <consortium name="The Broad Institute Genomics Platform"/>
            <consortium name="The Broad Institute Genome Sequencing Center for Infectious Disease"/>
            <person name="Wu L."/>
            <person name="Ma J."/>
        </authorList>
    </citation>
    <scope>NUCLEOTIDE SEQUENCE [LARGE SCALE GENOMIC DNA]</scope>
    <source>
        <strain evidence="5">JCM 18541</strain>
    </source>
</reference>
<evidence type="ECO:0000256" key="2">
    <source>
        <dbReference type="SAM" id="SignalP"/>
    </source>
</evidence>
<evidence type="ECO:0000313" key="5">
    <source>
        <dbReference type="Proteomes" id="UP001500187"/>
    </source>
</evidence>
<dbReference type="EMBL" id="BAABKP010000001">
    <property type="protein sequence ID" value="GAA4794621.1"/>
    <property type="molecule type" value="Genomic_DNA"/>
</dbReference>
<dbReference type="Pfam" id="PF19843">
    <property type="entry name" value="DUF6318"/>
    <property type="match status" value="1"/>
</dbReference>
<feature type="region of interest" description="Disordered" evidence="1">
    <location>
        <begin position="32"/>
        <end position="91"/>
    </location>
</feature>
<keyword evidence="5" id="KW-1185">Reference proteome</keyword>
<evidence type="ECO:0000259" key="3">
    <source>
        <dbReference type="Pfam" id="PF19843"/>
    </source>
</evidence>
<dbReference type="PROSITE" id="PS51257">
    <property type="entry name" value="PROKAR_LIPOPROTEIN"/>
    <property type="match status" value="1"/>
</dbReference>
<keyword evidence="2" id="KW-0732">Signal</keyword>
<evidence type="ECO:0000256" key="1">
    <source>
        <dbReference type="SAM" id="MobiDB-lite"/>
    </source>
</evidence>
<proteinExistence type="predicted"/>
<dbReference type="Proteomes" id="UP001500187">
    <property type="component" value="Unassembled WGS sequence"/>
</dbReference>
<sequence>MFRSTAPKIIPAVVTFALLFSGCGVLNLPPASTETNAEGTPVTSAPPTSSSPPSSTAATEPTGNTSHHEDSVYTPATNKAPAQNPPQPKIYDESTELTARGLSYATMDWMVSHNYAVTTGDSTVARAAIDSKTLPAFIEMYDTYDEVYLQDSWIVGGIMYLEPAPKSFAETEQPGVYSMNVRYGRECGSWTIDHTETYECTEGSRDIPATIFARFTGERWVIEDLLFAPA</sequence>
<feature type="compositionally biased region" description="Low complexity" evidence="1">
    <location>
        <begin position="40"/>
        <end position="62"/>
    </location>
</feature>
<gene>
    <name evidence="4" type="ORF">GCM10023352_11970</name>
</gene>
<organism evidence="4 5">
    <name type="scientific">Rothia endophytica</name>
    <dbReference type="NCBI Taxonomy" id="1324766"/>
    <lineage>
        <taxon>Bacteria</taxon>
        <taxon>Bacillati</taxon>
        <taxon>Actinomycetota</taxon>
        <taxon>Actinomycetes</taxon>
        <taxon>Micrococcales</taxon>
        <taxon>Micrococcaceae</taxon>
        <taxon>Rothia</taxon>
    </lineage>
</organism>
<evidence type="ECO:0000313" key="4">
    <source>
        <dbReference type="EMBL" id="GAA4794621.1"/>
    </source>
</evidence>
<feature type="domain" description="DUF6318" evidence="3">
    <location>
        <begin position="72"/>
        <end position="223"/>
    </location>
</feature>
<name>A0ABP9BHX9_9MICC</name>
<accession>A0ABP9BHX9</accession>
<feature type="chain" id="PRO_5046297038" description="DUF6318 domain-containing protein" evidence="2">
    <location>
        <begin position="28"/>
        <end position="230"/>
    </location>
</feature>
<dbReference type="RefSeq" id="WP_345445575.1">
    <property type="nucleotide sequence ID" value="NZ_BAABKP010000001.1"/>
</dbReference>
<comment type="caution">
    <text evidence="4">The sequence shown here is derived from an EMBL/GenBank/DDBJ whole genome shotgun (WGS) entry which is preliminary data.</text>
</comment>
<protein>
    <recommendedName>
        <fullName evidence="3">DUF6318 domain-containing protein</fullName>
    </recommendedName>
</protein>
<feature type="signal peptide" evidence="2">
    <location>
        <begin position="1"/>
        <end position="27"/>
    </location>
</feature>
<dbReference type="InterPro" id="IPR046281">
    <property type="entry name" value="DUF6318"/>
</dbReference>